<evidence type="ECO:0000259" key="11">
    <source>
        <dbReference type="PROSITE" id="PS50188"/>
    </source>
</evidence>
<dbReference type="Pfam" id="PF14484">
    <property type="entry name" value="FISNA"/>
    <property type="match status" value="1"/>
</dbReference>
<dbReference type="SUPFAM" id="SSF57850">
    <property type="entry name" value="RING/U-box"/>
    <property type="match status" value="1"/>
</dbReference>
<feature type="compositionally biased region" description="Basic and acidic residues" evidence="9">
    <location>
        <begin position="69"/>
        <end position="80"/>
    </location>
</feature>
<dbReference type="SMART" id="SM00589">
    <property type="entry name" value="PRY"/>
    <property type="match status" value="1"/>
</dbReference>
<evidence type="ECO:0000256" key="4">
    <source>
        <dbReference type="ARBA" id="ARBA00022741"/>
    </source>
</evidence>
<dbReference type="SUPFAM" id="SSF49899">
    <property type="entry name" value="Concanavalin A-like lectins/glucanases"/>
    <property type="match status" value="1"/>
</dbReference>
<keyword evidence="2" id="KW-0479">Metal-binding</keyword>
<dbReference type="GO" id="GO:0008270">
    <property type="term" value="F:zinc ion binding"/>
    <property type="evidence" value="ECO:0007669"/>
    <property type="project" value="UniProtKB-KW"/>
</dbReference>
<evidence type="ECO:0000256" key="5">
    <source>
        <dbReference type="ARBA" id="ARBA00022771"/>
    </source>
</evidence>
<evidence type="ECO:0000256" key="7">
    <source>
        <dbReference type="ARBA" id="ARBA00022840"/>
    </source>
</evidence>
<keyword evidence="4" id="KW-0547">Nucleotide-binding</keyword>
<protein>
    <recommendedName>
        <fullName evidence="15">NACHT, LRR and PYD domains-containing protein 12-like</fullName>
    </recommendedName>
</protein>
<dbReference type="InterPro" id="IPR003877">
    <property type="entry name" value="SPRY_dom"/>
</dbReference>
<evidence type="ECO:0000256" key="6">
    <source>
        <dbReference type="ARBA" id="ARBA00022833"/>
    </source>
</evidence>
<comment type="caution">
    <text evidence="13">The sequence shown here is derived from an EMBL/GenBank/DDBJ whole genome shotgun (WGS) entry which is preliminary data.</text>
</comment>
<dbReference type="FunFam" id="3.40.50.300:FF:000210">
    <property type="entry name" value="Si:dkey-16p6.1"/>
    <property type="match status" value="1"/>
</dbReference>
<dbReference type="Proteomes" id="UP000823561">
    <property type="component" value="Chromosome 7"/>
</dbReference>
<dbReference type="EMBL" id="JADWDJ010000007">
    <property type="protein sequence ID" value="KAG5277907.1"/>
    <property type="molecule type" value="Genomic_DNA"/>
</dbReference>
<dbReference type="PRINTS" id="PR01407">
    <property type="entry name" value="BUTYPHLNCDUF"/>
</dbReference>
<dbReference type="InterPro" id="IPR001611">
    <property type="entry name" value="Leu-rich_rpt"/>
</dbReference>
<evidence type="ECO:0000256" key="9">
    <source>
        <dbReference type="SAM" id="MobiDB-lite"/>
    </source>
</evidence>
<dbReference type="InterPro" id="IPR001841">
    <property type="entry name" value="Znf_RING"/>
</dbReference>
<dbReference type="Pfam" id="PF13516">
    <property type="entry name" value="LRR_6"/>
    <property type="match status" value="3"/>
</dbReference>
<dbReference type="AlphaFoldDB" id="A0AAV6GVH0"/>
<dbReference type="SUPFAM" id="SSF52047">
    <property type="entry name" value="RNI-like"/>
    <property type="match status" value="1"/>
</dbReference>
<dbReference type="InterPro" id="IPR007111">
    <property type="entry name" value="NACHT_NTPase"/>
</dbReference>
<dbReference type="Pfam" id="PF13765">
    <property type="entry name" value="PRY"/>
    <property type="match status" value="1"/>
</dbReference>
<proteinExistence type="predicted"/>
<dbReference type="Pfam" id="PF05729">
    <property type="entry name" value="NACHT"/>
    <property type="match status" value="1"/>
</dbReference>
<evidence type="ECO:0000256" key="1">
    <source>
        <dbReference type="ARBA" id="ARBA00022614"/>
    </source>
</evidence>
<dbReference type="SMART" id="SM01288">
    <property type="entry name" value="FISNA"/>
    <property type="match status" value="1"/>
</dbReference>
<dbReference type="InterPro" id="IPR006574">
    <property type="entry name" value="PRY"/>
</dbReference>
<keyword evidence="5 8" id="KW-0863">Zinc-finger</keyword>
<dbReference type="PROSITE" id="PS50089">
    <property type="entry name" value="ZF_RING_2"/>
    <property type="match status" value="1"/>
</dbReference>
<dbReference type="Pfam" id="PF00622">
    <property type="entry name" value="SPRY"/>
    <property type="match status" value="1"/>
</dbReference>
<dbReference type="Gene3D" id="3.40.50.300">
    <property type="entry name" value="P-loop containing nucleotide triphosphate hydrolases"/>
    <property type="match status" value="1"/>
</dbReference>
<dbReference type="GO" id="GO:0005524">
    <property type="term" value="F:ATP binding"/>
    <property type="evidence" value="ECO:0007669"/>
    <property type="project" value="UniProtKB-KW"/>
</dbReference>
<dbReference type="PROSITE" id="PS50837">
    <property type="entry name" value="NACHT"/>
    <property type="match status" value="1"/>
</dbReference>
<evidence type="ECO:0000313" key="13">
    <source>
        <dbReference type="EMBL" id="KAG5277907.1"/>
    </source>
</evidence>
<dbReference type="Gene3D" id="2.60.120.920">
    <property type="match status" value="1"/>
</dbReference>
<dbReference type="InterPro" id="IPR032675">
    <property type="entry name" value="LRR_dom_sf"/>
</dbReference>
<dbReference type="SMART" id="SM00449">
    <property type="entry name" value="SPRY"/>
    <property type="match status" value="1"/>
</dbReference>
<gene>
    <name evidence="13" type="ORF">AALO_G00092710</name>
</gene>
<keyword evidence="7" id="KW-0067">ATP-binding</keyword>
<dbReference type="CDD" id="cd16040">
    <property type="entry name" value="SPRY_PRY_SNTX"/>
    <property type="match status" value="1"/>
</dbReference>
<keyword evidence="6" id="KW-0862">Zinc</keyword>
<evidence type="ECO:0000313" key="14">
    <source>
        <dbReference type="Proteomes" id="UP000823561"/>
    </source>
</evidence>
<dbReference type="InterPro" id="IPR043136">
    <property type="entry name" value="B30.2/SPRY_sf"/>
</dbReference>
<organism evidence="13 14">
    <name type="scientific">Alosa alosa</name>
    <name type="common">allis shad</name>
    <dbReference type="NCBI Taxonomy" id="278164"/>
    <lineage>
        <taxon>Eukaryota</taxon>
        <taxon>Metazoa</taxon>
        <taxon>Chordata</taxon>
        <taxon>Craniata</taxon>
        <taxon>Vertebrata</taxon>
        <taxon>Euteleostomi</taxon>
        <taxon>Actinopterygii</taxon>
        <taxon>Neopterygii</taxon>
        <taxon>Teleostei</taxon>
        <taxon>Clupei</taxon>
        <taxon>Clupeiformes</taxon>
        <taxon>Clupeoidei</taxon>
        <taxon>Clupeidae</taxon>
        <taxon>Alosa</taxon>
    </lineage>
</organism>
<evidence type="ECO:0000256" key="8">
    <source>
        <dbReference type="PROSITE-ProRule" id="PRU00175"/>
    </source>
</evidence>
<keyword evidence="1" id="KW-0433">Leucine-rich repeat</keyword>
<evidence type="ECO:0000256" key="2">
    <source>
        <dbReference type="ARBA" id="ARBA00022723"/>
    </source>
</evidence>
<feature type="compositionally biased region" description="Polar residues" evidence="9">
    <location>
        <begin position="1"/>
        <end position="17"/>
    </location>
</feature>
<dbReference type="PROSITE" id="PS50188">
    <property type="entry name" value="B302_SPRY"/>
    <property type="match status" value="1"/>
</dbReference>
<dbReference type="Gene3D" id="3.80.10.10">
    <property type="entry name" value="Ribonuclease Inhibitor"/>
    <property type="match status" value="1"/>
</dbReference>
<dbReference type="SMART" id="SM00184">
    <property type="entry name" value="RING"/>
    <property type="match status" value="1"/>
</dbReference>
<dbReference type="PANTHER" id="PTHR24106">
    <property type="entry name" value="NACHT, LRR AND CARD DOMAINS-CONTAINING"/>
    <property type="match status" value="1"/>
</dbReference>
<dbReference type="InterPro" id="IPR003879">
    <property type="entry name" value="Butyrophylin_SPRY"/>
</dbReference>
<evidence type="ECO:0000259" key="12">
    <source>
        <dbReference type="PROSITE" id="PS50837"/>
    </source>
</evidence>
<keyword evidence="3" id="KW-0677">Repeat</keyword>
<keyword evidence="14" id="KW-1185">Reference proteome</keyword>
<feature type="region of interest" description="Disordered" evidence="9">
    <location>
        <begin position="1"/>
        <end position="80"/>
    </location>
</feature>
<evidence type="ECO:0000256" key="3">
    <source>
        <dbReference type="ARBA" id="ARBA00022737"/>
    </source>
</evidence>
<dbReference type="Pfam" id="PF17776">
    <property type="entry name" value="NLRC4_HD2"/>
    <property type="match status" value="1"/>
</dbReference>
<dbReference type="CDD" id="cd16449">
    <property type="entry name" value="RING-HC"/>
    <property type="match status" value="1"/>
</dbReference>
<evidence type="ECO:0008006" key="15">
    <source>
        <dbReference type="Google" id="ProtNLM"/>
    </source>
</evidence>
<dbReference type="SMART" id="SM00368">
    <property type="entry name" value="LRR_RI"/>
    <property type="match status" value="5"/>
</dbReference>
<dbReference type="InterPro" id="IPR051261">
    <property type="entry name" value="NLR"/>
</dbReference>
<dbReference type="InterPro" id="IPR001870">
    <property type="entry name" value="B30.2/SPRY"/>
</dbReference>
<accession>A0AAV6GVH0</accession>
<sequence>MGDMTSKMSPSGMSVQGPSGAPHTHTALYTGPGGVALQSDLSEGVALKSDLSEEDAPYFSCEETSTDGSEPRSDVAQEHEPPRCGVCEQVLLKDRVIPPCGHCVCEECSASTTPEQAGSREDSACPLCTKEKRAIAVQSVVQDYKDRLRKRFEHIRDGGTQTLLRDVYAELHSTEGESEEDQAEEHEVWRVEQASKVQTEPSGTAAAGIGCNDIFKASPGREAYVKTVLTTGVAGVGKTVSVHKFVLDWAEGRANQDVEFVFVLPFRILNLTEHTWRSLQQLLTELHPELAELTDPRLYEECKVVLVLDGLDESQLALSFQPGYALCDTNSFAAVDVLVANLVQGNLLPSAHVWITSRPAAADQIPAKYVDRYTEIRGFRDAQKEEYLRKRIADEHKVDQIMPHIKSCRSLHIMCQIPAVCSIVATVTQHMLGQDDGAKLPQTLTELVTQLLLRQVHLENEMFEGEEGTDVATLLEYKMDVIVRLSELAFTQLQQQCKLWLYEDDLMACGFRVGDATVYSVIFREIFCEEDCRLKTQQAPRVFGFAHLSVLEFLAAFFVIHCAASCNTEPLETFLRNTSRDQHSGQSGKNRKGVLSSIKHIFEISPSEKNNLQNESEDAAVSLGLLKSIVDRVVETADGHMDHFLRFLVGLCLESSQELLLGLLPETCPDLKKVVEYVRALLDTDIAPDRCISLLRSLAEVKDDGVHSDVQKNLRLRRPEEMQLSPAFCSTLAHQLLQSEEVVEELDLRKYNTSDRGRRRLIPVVRCCRKAVLVGCELDGRSLERVILCVHSLHYPLRELDLSGSELQDSWMMTFSSQLKSATCRLETLRLSCCALTDTGCAFLSSVLSSPGCALRVLDLSHNQLQDKGAMLLSAQLDSPLCRLETLRISSCGFTDAGCVCLASAVRSPYSPLNELDLRGNHLKETTTQKLLITLQDPHCLLHTLRLDNAAILWVCLGPVQYASELTLDRDTAHRHLLLSDDLRQVTHSAEAQPHPARPQRFQHRPQVLCSQPLSHRRCYWETAWSQDGGVSIGVAYGSIHRKGWSQDQLLGYNDQSWCLFYSHGRYSAWHDRNQTVIPENRVPVQSEPKPGPTLDQSVSSPAPRAPISGPNRVGSRKLEQLAPHHFLSKRVGVYLDWLEGTLSFYSVSSDTLTRLHAFRAVFTEPVYPAFRLREMDSSLILC</sequence>
<feature type="domain" description="NACHT" evidence="12">
    <location>
        <begin position="226"/>
        <end position="361"/>
    </location>
</feature>
<feature type="region of interest" description="Disordered" evidence="9">
    <location>
        <begin position="1081"/>
        <end position="1115"/>
    </location>
</feature>
<feature type="domain" description="RING-type" evidence="10">
    <location>
        <begin position="84"/>
        <end position="129"/>
    </location>
</feature>
<name>A0AAV6GVH0_9TELE</name>
<dbReference type="InterPro" id="IPR041267">
    <property type="entry name" value="NLRP_HD2"/>
</dbReference>
<dbReference type="InterPro" id="IPR027417">
    <property type="entry name" value="P-loop_NTPase"/>
</dbReference>
<dbReference type="InterPro" id="IPR013320">
    <property type="entry name" value="ConA-like_dom_sf"/>
</dbReference>
<feature type="domain" description="B30.2/SPRY" evidence="11">
    <location>
        <begin position="945"/>
        <end position="1183"/>
    </location>
</feature>
<dbReference type="InterPro" id="IPR029495">
    <property type="entry name" value="NACHT-assoc"/>
</dbReference>
<evidence type="ECO:0000259" key="10">
    <source>
        <dbReference type="PROSITE" id="PS50089"/>
    </source>
</evidence>
<reference evidence="13" key="1">
    <citation type="submission" date="2020-10" db="EMBL/GenBank/DDBJ databases">
        <title>Chromosome-scale genome assembly of the Allis shad, Alosa alosa.</title>
        <authorList>
            <person name="Margot Z."/>
            <person name="Christophe K."/>
            <person name="Cabau C."/>
            <person name="Louis A."/>
            <person name="Berthelot C."/>
            <person name="Parey E."/>
            <person name="Roest Crollius H."/>
            <person name="Montfort J."/>
            <person name="Robinson-Rechavi M."/>
            <person name="Bucao C."/>
            <person name="Bouchez O."/>
            <person name="Gislard M."/>
            <person name="Lluch J."/>
            <person name="Milhes M."/>
            <person name="Lampietro C."/>
            <person name="Lopez Roques C."/>
            <person name="Donnadieu C."/>
            <person name="Braasch I."/>
            <person name="Desvignes T."/>
            <person name="Postlethwait J."/>
            <person name="Bobe J."/>
            <person name="Guiguen Y."/>
        </authorList>
    </citation>
    <scope>NUCLEOTIDE SEQUENCE</scope>
    <source>
        <strain evidence="13">M-15738</strain>
        <tissue evidence="13">Blood</tissue>
    </source>
</reference>